<sequence>MFGVASTARKAAAAAAAGSVVRLLLRKVHTQQLPCNSCFAFSVRLPAAQEQPADLANAATPPLDVWLLEGDHFASAWGHREAAEQLEFLPEAASLRLVAATRAAVLEALQPLLSGSGLVAEWVEGRHLNDPYEYWGTLWGGNLRPGGDPGVRDPGPSSRPSKPFLTPSVSACREGHMSTSAIVPTGTLRPASGLSSAWAPAEEAWRAAAGPAAEGAVQLMLRRLYTVNESYLVFKQEEESLIGPGRTPDLHPWLLLGVEGSSSTESAPSQRPAPAFSMTYTK</sequence>
<dbReference type="EMBL" id="JAEHOE010000087">
    <property type="protein sequence ID" value="KAG2488154.1"/>
    <property type="molecule type" value="Genomic_DNA"/>
</dbReference>
<gene>
    <name evidence="2" type="ORF">HYH03_013297</name>
</gene>
<name>A0A836BUP4_9CHLO</name>
<keyword evidence="3" id="KW-1185">Reference proteome</keyword>
<feature type="region of interest" description="Disordered" evidence="1">
    <location>
        <begin position="145"/>
        <end position="166"/>
    </location>
</feature>
<protein>
    <submittedName>
        <fullName evidence="2">Uncharacterized protein</fullName>
    </submittedName>
</protein>
<dbReference type="Proteomes" id="UP000612055">
    <property type="component" value="Unassembled WGS sequence"/>
</dbReference>
<comment type="caution">
    <text evidence="2">The sequence shown here is derived from an EMBL/GenBank/DDBJ whole genome shotgun (WGS) entry which is preliminary data.</text>
</comment>
<feature type="compositionally biased region" description="Polar residues" evidence="1">
    <location>
        <begin position="260"/>
        <end position="269"/>
    </location>
</feature>
<accession>A0A836BUP4</accession>
<feature type="region of interest" description="Disordered" evidence="1">
    <location>
        <begin position="260"/>
        <end position="282"/>
    </location>
</feature>
<proteinExistence type="predicted"/>
<evidence type="ECO:0000313" key="3">
    <source>
        <dbReference type="Proteomes" id="UP000612055"/>
    </source>
</evidence>
<reference evidence="2" key="1">
    <citation type="journal article" date="2020" name="bioRxiv">
        <title>Comparative genomics of Chlamydomonas.</title>
        <authorList>
            <person name="Craig R.J."/>
            <person name="Hasan A.R."/>
            <person name="Ness R.W."/>
            <person name="Keightley P.D."/>
        </authorList>
    </citation>
    <scope>NUCLEOTIDE SEQUENCE</scope>
    <source>
        <strain evidence="2">CCAP 11/70</strain>
    </source>
</reference>
<organism evidence="2 3">
    <name type="scientific">Edaphochlamys debaryana</name>
    <dbReference type="NCBI Taxonomy" id="47281"/>
    <lineage>
        <taxon>Eukaryota</taxon>
        <taxon>Viridiplantae</taxon>
        <taxon>Chlorophyta</taxon>
        <taxon>core chlorophytes</taxon>
        <taxon>Chlorophyceae</taxon>
        <taxon>CS clade</taxon>
        <taxon>Chlamydomonadales</taxon>
        <taxon>Chlamydomonadales incertae sedis</taxon>
        <taxon>Edaphochlamys</taxon>
    </lineage>
</organism>
<dbReference type="AlphaFoldDB" id="A0A836BUP4"/>
<evidence type="ECO:0000313" key="2">
    <source>
        <dbReference type="EMBL" id="KAG2488154.1"/>
    </source>
</evidence>
<evidence type="ECO:0000256" key="1">
    <source>
        <dbReference type="SAM" id="MobiDB-lite"/>
    </source>
</evidence>